<comment type="caution">
    <text evidence="1">The sequence shown here is derived from an EMBL/GenBank/DDBJ whole genome shotgun (WGS) entry which is preliminary data.</text>
</comment>
<dbReference type="PANTHER" id="PTHR33129">
    <property type="entry name" value="PROTEIN KINASE DOMAIN-CONTAINING PROTEIN-RELATED"/>
    <property type="match status" value="1"/>
</dbReference>
<name>A0AAD7FX09_9AGAR</name>
<evidence type="ECO:0000313" key="2">
    <source>
        <dbReference type="Proteomes" id="UP001221142"/>
    </source>
</evidence>
<dbReference type="EMBL" id="JARKIF010000003">
    <property type="protein sequence ID" value="KAJ7643999.1"/>
    <property type="molecule type" value="Genomic_DNA"/>
</dbReference>
<keyword evidence="2" id="KW-1185">Reference proteome</keyword>
<dbReference type="Proteomes" id="UP001221142">
    <property type="component" value="Unassembled WGS sequence"/>
</dbReference>
<sequence length="564" mass="63240">MANFRFTQPVETLEACHLLPHRVAAPGDVQKYLWVLPAVDRTKPFEFIPTAPSGPTIIRNEYQMLMIAILSSLDRQNNNTPYDSTPGPLQLHIENPNLDIGLLEEYENPFKHETTGRLFRKHSALIITGLPGIGKTRFLRLIFHLRISANLPTLFMYRRDSALLYRDGQFGILRGGHGIEIEHLKTNLPPDTWCLVHTHYELVTVPLALVRAGFFIVQAASACKDSFAYEKYLKDLSQFCIMRPWSAEELVDGSKILKARNGLTPEAVRAFHARFGGSARHAFKESMEPKKFHDSIRAAAVCLESRCIHSSLYGSIMSFAMPIEAAHVLWSISPATDDDRRLVRVGPPSEEMLDLVLAQYSENREEARRVLFKLCLAVNTIGSRLLAADILEHHFRSLLLKGGAWPLFPIAKRGKNLASKYSLKISSATMEISAHEDTTPDPAGLEVEVVQLTPHSASTMTLRSGVYYHPSYPNLATFDSFFCGKQNQVIAFQASVAATHDMKPTGLEWLRSKGIWEVTYIYITADGTVPNVKVPVHLQDMIVASYYLRLEMQPQQGTSGQGVR</sequence>
<organism evidence="1 2">
    <name type="scientific">Roridomyces roridus</name>
    <dbReference type="NCBI Taxonomy" id="1738132"/>
    <lineage>
        <taxon>Eukaryota</taxon>
        <taxon>Fungi</taxon>
        <taxon>Dikarya</taxon>
        <taxon>Basidiomycota</taxon>
        <taxon>Agaricomycotina</taxon>
        <taxon>Agaricomycetes</taxon>
        <taxon>Agaricomycetidae</taxon>
        <taxon>Agaricales</taxon>
        <taxon>Marasmiineae</taxon>
        <taxon>Mycenaceae</taxon>
        <taxon>Roridomyces</taxon>
    </lineage>
</organism>
<gene>
    <name evidence="1" type="ORF">FB45DRAFT_1114527</name>
</gene>
<evidence type="ECO:0000313" key="1">
    <source>
        <dbReference type="EMBL" id="KAJ7643999.1"/>
    </source>
</evidence>
<dbReference type="AlphaFoldDB" id="A0AAD7FX09"/>
<reference evidence="1" key="1">
    <citation type="submission" date="2023-03" db="EMBL/GenBank/DDBJ databases">
        <title>Massive genome expansion in bonnet fungi (Mycena s.s.) driven by repeated elements and novel gene families across ecological guilds.</title>
        <authorList>
            <consortium name="Lawrence Berkeley National Laboratory"/>
            <person name="Harder C.B."/>
            <person name="Miyauchi S."/>
            <person name="Viragh M."/>
            <person name="Kuo A."/>
            <person name="Thoen E."/>
            <person name="Andreopoulos B."/>
            <person name="Lu D."/>
            <person name="Skrede I."/>
            <person name="Drula E."/>
            <person name="Henrissat B."/>
            <person name="Morin E."/>
            <person name="Kohler A."/>
            <person name="Barry K."/>
            <person name="LaButti K."/>
            <person name="Morin E."/>
            <person name="Salamov A."/>
            <person name="Lipzen A."/>
            <person name="Mereny Z."/>
            <person name="Hegedus B."/>
            <person name="Baldrian P."/>
            <person name="Stursova M."/>
            <person name="Weitz H."/>
            <person name="Taylor A."/>
            <person name="Grigoriev I.V."/>
            <person name="Nagy L.G."/>
            <person name="Martin F."/>
            <person name="Kauserud H."/>
        </authorList>
    </citation>
    <scope>NUCLEOTIDE SEQUENCE</scope>
    <source>
        <strain evidence="1">9284</strain>
    </source>
</reference>
<dbReference type="PANTHER" id="PTHR33129:SF1">
    <property type="entry name" value="ATP-BINDING PROTEIN"/>
    <property type="match status" value="1"/>
</dbReference>
<proteinExistence type="predicted"/>
<accession>A0AAD7FX09</accession>
<protein>
    <submittedName>
        <fullName evidence="1">Uncharacterized protein</fullName>
    </submittedName>
</protein>
<dbReference type="InterPro" id="IPR052980">
    <property type="entry name" value="Crinkler_effector"/>
</dbReference>